<sequence>MQPCPSTGKSFGACPGYIIDHIIPLKRGGLDDASNMQWQTLEESKEKDKWE</sequence>
<proteinExistence type="predicted"/>
<name>A0AAE6FUF3_9PROT</name>
<keyword evidence="1" id="KW-0378">Hydrolase</keyword>
<keyword evidence="1" id="KW-0540">Nuclease</keyword>
<dbReference type="KEGG" id="mrk:FIT61_06565"/>
<dbReference type="EMBL" id="CP040986">
    <property type="protein sequence ID" value="QDD14182.1"/>
    <property type="molecule type" value="Genomic_DNA"/>
</dbReference>
<dbReference type="GO" id="GO:0004519">
    <property type="term" value="F:endonuclease activity"/>
    <property type="evidence" value="ECO:0007669"/>
    <property type="project" value="UniProtKB-KW"/>
</dbReference>
<gene>
    <name evidence="1" type="ORF">FIT61_06565</name>
</gene>
<accession>A0AAE6FUF3</accession>
<keyword evidence="1" id="KW-0255">Endonuclease</keyword>
<protein>
    <submittedName>
        <fullName evidence="1">HNH endonuclease</fullName>
    </submittedName>
</protein>
<reference evidence="1 2" key="1">
    <citation type="journal article" date="2019" name="ISME J.">
        <title>Evolution in action: habitat transition from sediment to the pelagial leads to genome streamlining in Methylophilaceae.</title>
        <authorList>
            <person name="Salcher M."/>
            <person name="Schaefle D."/>
            <person name="Kaspar M."/>
            <person name="Neuenschwander S.M."/>
            <person name="Ghai R."/>
        </authorList>
    </citation>
    <scope>NUCLEOTIDE SEQUENCE [LARGE SCALE GENOMIC DNA]</scope>
    <source>
        <strain evidence="1 2">MMS-RI-1</strain>
    </source>
</reference>
<dbReference type="InterPro" id="IPR003615">
    <property type="entry name" value="HNH_nuc"/>
</dbReference>
<organism evidence="1 2">
    <name type="scientific">Candidatus Methylopumilus rimovensis</name>
    <dbReference type="NCBI Taxonomy" id="2588535"/>
    <lineage>
        <taxon>Bacteria</taxon>
        <taxon>Pseudomonadati</taxon>
        <taxon>Pseudomonadota</taxon>
        <taxon>Betaproteobacteria</taxon>
        <taxon>Nitrosomonadales</taxon>
        <taxon>Methylophilaceae</taxon>
        <taxon>Candidatus Methylopumilus</taxon>
    </lineage>
</organism>
<keyword evidence="2" id="KW-1185">Reference proteome</keyword>
<dbReference type="Proteomes" id="UP000312102">
    <property type="component" value="Chromosome"/>
</dbReference>
<evidence type="ECO:0000313" key="1">
    <source>
        <dbReference type="EMBL" id="QDD14182.1"/>
    </source>
</evidence>
<dbReference type="AlphaFoldDB" id="A0AAE6FUF3"/>
<dbReference type="CDD" id="cd00085">
    <property type="entry name" value="HNHc"/>
    <property type="match status" value="1"/>
</dbReference>
<evidence type="ECO:0000313" key="2">
    <source>
        <dbReference type="Proteomes" id="UP000312102"/>
    </source>
</evidence>